<reference evidence="3" key="1">
    <citation type="journal article" date="2014" name="Nat. Commun.">
        <title>Genomic adaptations of the halophilic Dead Sea filamentous fungus Eurotium rubrum.</title>
        <authorList>
            <person name="Kis-Papo T."/>
            <person name="Weig A.R."/>
            <person name="Riley R."/>
            <person name="Persoh D."/>
            <person name="Salamov A."/>
            <person name="Sun H."/>
            <person name="Lipzen A."/>
            <person name="Wasser S.P."/>
            <person name="Rambold G."/>
            <person name="Grigoriev I.V."/>
            <person name="Nevo E."/>
        </authorList>
    </citation>
    <scope>NUCLEOTIDE SEQUENCE [LARGE SCALE GENOMIC DNA]</scope>
    <source>
        <strain evidence="3">CBS 135680</strain>
    </source>
</reference>
<dbReference type="HOGENOM" id="CLU_799195_0_0_1"/>
<accession>A0A017SHE2</accession>
<proteinExistence type="predicted"/>
<dbReference type="AlphaFoldDB" id="A0A017SHE2"/>
<feature type="compositionally biased region" description="Acidic residues" evidence="1">
    <location>
        <begin position="168"/>
        <end position="180"/>
    </location>
</feature>
<feature type="region of interest" description="Disordered" evidence="1">
    <location>
        <begin position="161"/>
        <end position="189"/>
    </location>
</feature>
<dbReference type="OrthoDB" id="4511119at2759"/>
<sequence>MCNYTYHHDPNCGHIASFNIDTCTAFTSSLRMAESDSDQQPTSCTKAVHSHDLVSPTSPSLCFQCEQEWMERAKKRVKVMALGETLPDEYDEEQPDFVQLDGLDCPPKVGMTFTFSALKDKEKKKLIGSITMGDDIQYDNETDMFIDAGVDYFISGNDNGHESHYEDANEYDAGEDEDGESCPTNSPFASQGSSFFEERQYLDFDFDYKFSPTPEEYVHVSAVDDESSSDDDIELVYLDYPNATPYHGKLPHELDSSSDSFQNVEYFNLSPTSSYSETSFLDVWDEANMLQSKSPRSPRTREFKEFEKSVGDAAPSATGFLGRVYNRLPEILSRVTVIGRINSNFGR</sequence>
<evidence type="ECO:0000313" key="2">
    <source>
        <dbReference type="EMBL" id="EYE95720.1"/>
    </source>
</evidence>
<keyword evidence="3" id="KW-1185">Reference proteome</keyword>
<name>A0A017SHE2_ASPRC</name>
<dbReference type="Proteomes" id="UP000019804">
    <property type="component" value="Unassembled WGS sequence"/>
</dbReference>
<protein>
    <submittedName>
        <fullName evidence="2">Uncharacterized protein</fullName>
    </submittedName>
</protein>
<dbReference type="RefSeq" id="XP_040639408.1">
    <property type="nucleotide sequence ID" value="XM_040778951.1"/>
</dbReference>
<dbReference type="EMBL" id="KK088421">
    <property type="protein sequence ID" value="EYE95720.1"/>
    <property type="molecule type" value="Genomic_DNA"/>
</dbReference>
<evidence type="ECO:0000256" key="1">
    <source>
        <dbReference type="SAM" id="MobiDB-lite"/>
    </source>
</evidence>
<gene>
    <name evidence="2" type="ORF">EURHEDRAFT_377291</name>
</gene>
<dbReference type="GeneID" id="63694075"/>
<organism evidence="2 3">
    <name type="scientific">Aspergillus ruber (strain CBS 135680)</name>
    <dbReference type="NCBI Taxonomy" id="1388766"/>
    <lineage>
        <taxon>Eukaryota</taxon>
        <taxon>Fungi</taxon>
        <taxon>Dikarya</taxon>
        <taxon>Ascomycota</taxon>
        <taxon>Pezizomycotina</taxon>
        <taxon>Eurotiomycetes</taxon>
        <taxon>Eurotiomycetidae</taxon>
        <taxon>Eurotiales</taxon>
        <taxon>Aspergillaceae</taxon>
        <taxon>Aspergillus</taxon>
        <taxon>Aspergillus subgen. Aspergillus</taxon>
    </lineage>
</organism>
<evidence type="ECO:0000313" key="3">
    <source>
        <dbReference type="Proteomes" id="UP000019804"/>
    </source>
</evidence>